<comment type="caution">
    <text evidence="3">The sequence shown here is derived from an EMBL/GenBank/DDBJ whole genome shotgun (WGS) entry which is preliminary data.</text>
</comment>
<dbReference type="EMBL" id="JAWPFH010000006">
    <property type="protein sequence ID" value="MDW2906405.1"/>
    <property type="molecule type" value="Genomic_DNA"/>
</dbReference>
<feature type="region of interest" description="Disordered" evidence="1">
    <location>
        <begin position="209"/>
        <end position="230"/>
    </location>
</feature>
<protein>
    <submittedName>
        <fullName evidence="3">Uncharacterized protein</fullName>
    </submittedName>
</protein>
<feature type="region of interest" description="Disordered" evidence="1">
    <location>
        <begin position="258"/>
        <end position="314"/>
    </location>
</feature>
<dbReference type="Proteomes" id="UP001282363">
    <property type="component" value="Unassembled WGS sequence"/>
</dbReference>
<evidence type="ECO:0000313" key="4">
    <source>
        <dbReference type="Proteomes" id="UP001282363"/>
    </source>
</evidence>
<feature type="compositionally biased region" description="Polar residues" evidence="1">
    <location>
        <begin position="269"/>
        <end position="279"/>
    </location>
</feature>
<accession>A0AAJ2P9K3</accession>
<feature type="compositionally biased region" description="Low complexity" evidence="1">
    <location>
        <begin position="303"/>
        <end position="314"/>
    </location>
</feature>
<feature type="chain" id="PRO_5042549175" evidence="2">
    <location>
        <begin position="23"/>
        <end position="431"/>
    </location>
</feature>
<feature type="signal peptide" evidence="2">
    <location>
        <begin position="1"/>
        <end position="22"/>
    </location>
</feature>
<organism evidence="3 4">
    <name type="scientific">Mesomycoplasma ovipneumoniae</name>
    <dbReference type="NCBI Taxonomy" id="29562"/>
    <lineage>
        <taxon>Bacteria</taxon>
        <taxon>Bacillati</taxon>
        <taxon>Mycoplasmatota</taxon>
        <taxon>Mycoplasmoidales</taxon>
        <taxon>Metamycoplasmataceae</taxon>
        <taxon>Mesomycoplasma</taxon>
    </lineage>
</organism>
<name>A0AAJ2P9K3_9BACT</name>
<reference evidence="3" key="1">
    <citation type="submission" date="2023-10" db="EMBL/GenBank/DDBJ databases">
        <title>Genome sequences of Mycoplasma ovipneumoniae isolated from goats.</title>
        <authorList>
            <person name="Spergser J."/>
        </authorList>
    </citation>
    <scope>NUCLEOTIDE SEQUENCE</scope>
    <source>
        <strain evidence="3">GL19</strain>
    </source>
</reference>
<feature type="compositionally biased region" description="Basic and acidic residues" evidence="1">
    <location>
        <begin position="280"/>
        <end position="298"/>
    </location>
</feature>
<proteinExistence type="predicted"/>
<dbReference type="RefSeq" id="WP_318045290.1">
    <property type="nucleotide sequence ID" value="NZ_JAWPFG010000005.1"/>
</dbReference>
<sequence>MKKSFKVVLSLVPIAASSIGTAVYFSSDNSILSLNQIDDRQKNIKANTFAPSLVSSEKSNKDISETLILQNLENDKKSNKNFKDSDLNIEKKEQKLDQKDSQSATSIQIRPNTPIKTPLTSLAILKPKPTPRNIIILPKSAISLPKTEIKEEKIQQLPLKTSVLIPKDTNPRVETPAKKATNFAPIEPKVEQNNSKVKVPVFPATLDSKQEKKAGNSPIAPLIIKPETEKNDEIQEKLPLISTQNTNQNLPEEQIIQPENQKVEEIPPIQTQKIVQEPESTQKTEIKQQESPKPETKIQENTQNSNSSSQNSSNVKVLTDVEIVDQMVTSMVKDPDLNNNYAYKLLEKYKFTKRTQMALFLEKLPKVKTNQAVANLITFWTQSYASFYPNEATVPSVRQMWRNEIIKKLQLKTTGNNQNISVITQTGGRFR</sequence>
<gene>
    <name evidence="3" type="ORF">R7U65_02140</name>
</gene>
<dbReference type="AlphaFoldDB" id="A0AAJ2P9K3"/>
<keyword evidence="2" id="KW-0732">Signal</keyword>
<evidence type="ECO:0000256" key="2">
    <source>
        <dbReference type="SAM" id="SignalP"/>
    </source>
</evidence>
<evidence type="ECO:0000313" key="3">
    <source>
        <dbReference type="EMBL" id="MDW2906405.1"/>
    </source>
</evidence>
<evidence type="ECO:0000256" key="1">
    <source>
        <dbReference type="SAM" id="MobiDB-lite"/>
    </source>
</evidence>